<organism evidence="2">
    <name type="scientific">marine metagenome</name>
    <dbReference type="NCBI Taxonomy" id="408172"/>
    <lineage>
        <taxon>unclassified sequences</taxon>
        <taxon>metagenomes</taxon>
        <taxon>ecological metagenomes</taxon>
    </lineage>
</organism>
<evidence type="ECO:0000313" key="2">
    <source>
        <dbReference type="EMBL" id="SVC36390.1"/>
    </source>
</evidence>
<reference evidence="2" key="1">
    <citation type="submission" date="2018-05" db="EMBL/GenBank/DDBJ databases">
        <authorList>
            <person name="Lanie J.A."/>
            <person name="Ng W.-L."/>
            <person name="Kazmierczak K.M."/>
            <person name="Andrzejewski T.M."/>
            <person name="Davidsen T.M."/>
            <person name="Wayne K.J."/>
            <person name="Tettelin H."/>
            <person name="Glass J.I."/>
            <person name="Rusch D."/>
            <person name="Podicherti R."/>
            <person name="Tsui H.-C.T."/>
            <person name="Winkler M.E."/>
        </authorList>
    </citation>
    <scope>NUCLEOTIDE SEQUENCE</scope>
</reference>
<feature type="non-terminal residue" evidence="2">
    <location>
        <position position="121"/>
    </location>
</feature>
<dbReference type="GO" id="GO:0006281">
    <property type="term" value="P:DNA repair"/>
    <property type="evidence" value="ECO:0007669"/>
    <property type="project" value="InterPro"/>
</dbReference>
<sequence length="121" mass="13165">MIPRLPTNCEGVDKLLAGGIEQGTVSLVYGEAGTGKTSLALQLSREAIKAFPDHVVLFVDTEGLSLERMAQIFGDCDTSKLLLIRPSSLTDLHQTLTKKLEKHTKISLIVVDTINAYVRLS</sequence>
<name>A0A382LIF8_9ZZZZ</name>
<dbReference type="SUPFAM" id="SSF52540">
    <property type="entry name" value="P-loop containing nucleoside triphosphate hydrolases"/>
    <property type="match status" value="1"/>
</dbReference>
<accession>A0A382LIF8</accession>
<gene>
    <name evidence="2" type="ORF">METZ01_LOCUS289244</name>
</gene>
<dbReference type="GO" id="GO:0003677">
    <property type="term" value="F:DNA binding"/>
    <property type="evidence" value="ECO:0007669"/>
    <property type="project" value="InterPro"/>
</dbReference>
<dbReference type="PANTHER" id="PTHR22942">
    <property type="entry name" value="RECA/RAD51/RADA DNA STRAND-PAIRING FAMILY MEMBER"/>
    <property type="match status" value="1"/>
</dbReference>
<dbReference type="InterPro" id="IPR027417">
    <property type="entry name" value="P-loop_NTPase"/>
</dbReference>
<dbReference type="PANTHER" id="PTHR22942:SF47">
    <property type="entry name" value="DNA REPAIR AND RECOMBINATION PROTEIN RADB"/>
    <property type="match status" value="1"/>
</dbReference>
<dbReference type="GO" id="GO:0140664">
    <property type="term" value="F:ATP-dependent DNA damage sensor activity"/>
    <property type="evidence" value="ECO:0007669"/>
    <property type="project" value="InterPro"/>
</dbReference>
<feature type="domain" description="RecA family profile 1" evidence="1">
    <location>
        <begin position="1"/>
        <end position="121"/>
    </location>
</feature>
<dbReference type="Pfam" id="PF13481">
    <property type="entry name" value="AAA_25"/>
    <property type="match status" value="1"/>
</dbReference>
<dbReference type="InterPro" id="IPR020588">
    <property type="entry name" value="RecA_ATP-bd"/>
</dbReference>
<dbReference type="AlphaFoldDB" id="A0A382LIF8"/>
<proteinExistence type="predicted"/>
<dbReference type="Gene3D" id="3.40.50.300">
    <property type="entry name" value="P-loop containing nucleotide triphosphate hydrolases"/>
    <property type="match status" value="1"/>
</dbReference>
<dbReference type="GO" id="GO:0005524">
    <property type="term" value="F:ATP binding"/>
    <property type="evidence" value="ECO:0007669"/>
    <property type="project" value="InterPro"/>
</dbReference>
<evidence type="ECO:0000259" key="1">
    <source>
        <dbReference type="PROSITE" id="PS50162"/>
    </source>
</evidence>
<dbReference type="PROSITE" id="PS50162">
    <property type="entry name" value="RECA_2"/>
    <property type="match status" value="1"/>
</dbReference>
<dbReference type="EMBL" id="UINC01087211">
    <property type="protein sequence ID" value="SVC36390.1"/>
    <property type="molecule type" value="Genomic_DNA"/>
</dbReference>
<protein>
    <recommendedName>
        <fullName evidence="1">RecA family profile 1 domain-containing protein</fullName>
    </recommendedName>
</protein>